<organism evidence="3 4">
    <name type="scientific">Saccoglossus kowalevskii</name>
    <name type="common">Acorn worm</name>
    <dbReference type="NCBI Taxonomy" id="10224"/>
    <lineage>
        <taxon>Eukaryota</taxon>
        <taxon>Metazoa</taxon>
        <taxon>Hemichordata</taxon>
        <taxon>Enteropneusta</taxon>
        <taxon>Harrimaniidae</taxon>
        <taxon>Saccoglossus</taxon>
    </lineage>
</organism>
<dbReference type="Pfam" id="PF23316">
    <property type="entry name" value="Ig_DLEC1_6th"/>
    <property type="match status" value="1"/>
</dbReference>
<dbReference type="InterPro" id="IPR013783">
    <property type="entry name" value="Ig-like_fold"/>
</dbReference>
<name>A0ABM0MAT8_SACKO</name>
<dbReference type="PANTHER" id="PTHR46348:SF1">
    <property type="entry name" value="DELETED IN LUNG AND ESOPHAGEAL CANCER PROTEIN 1"/>
    <property type="match status" value="1"/>
</dbReference>
<feature type="region of interest" description="Disordered" evidence="1">
    <location>
        <begin position="628"/>
        <end position="669"/>
    </location>
</feature>
<dbReference type="PANTHER" id="PTHR46348">
    <property type="entry name" value="DELETED IN LUNG AND ESOPHAGEAL CANCER PROTEIN 1"/>
    <property type="match status" value="1"/>
</dbReference>
<dbReference type="Proteomes" id="UP000694865">
    <property type="component" value="Unplaced"/>
</dbReference>
<dbReference type="GeneID" id="100366606"/>
<evidence type="ECO:0000313" key="3">
    <source>
        <dbReference type="Proteomes" id="UP000694865"/>
    </source>
</evidence>
<dbReference type="InterPro" id="IPR059041">
    <property type="entry name" value="Ig_DLEC1_1"/>
</dbReference>
<dbReference type="Pfam" id="PF23277">
    <property type="entry name" value="Ig_Dlec1_1"/>
    <property type="match status" value="1"/>
</dbReference>
<feature type="compositionally biased region" description="Low complexity" evidence="1">
    <location>
        <begin position="654"/>
        <end position="663"/>
    </location>
</feature>
<sequence length="1509" mass="169677">MSAKVNRLPDSEPPMYLQRPSSGKSQDVTHILASTFRELFTRDFVEQERVKNLNISRSTDDEYHERYVEQLRKVQAERERRMAEAAMLERHIMQARARAMSADERDLNKAAEGHNIYHNLGLPPVESNYKYCLDSEMLKQHHLIVPEDFSTAEPPLAPPPRASSRPHYAKETVTSTKHIEGIKPVLPKIEEDSRSKPEKTSLDNWKEHMHPAKREIDRTDLALLHHRSDFLRNPRHRPPSAPEGSKTLIKPNTIKHKLGGAKAQVIETAKVKEPSVVFLASPETVVFSNYQVGHVYEMTLELKNISTASRQLRVIPPKSQYFTVGLGKFPGEQGIVAPGMSVQYNIRFVPDSLMDYDDFITIQTQSSTPLKVKLQGRRPPPLLTLPSVIDCGHCLVGGVKISQFIVNNYGGHGRFCIMPRQEWPHFRALSNVVDLPPFHVRPAMFELPANQATIIEVVFKPSFVKTFTQEITVICDNCQVQHFTLKGEAQLASVELSLVSDGEQFSMLGELCDATAQHLVKFDNLNPMTYTQKTMVVRNKTNVELPFTWQVFKPHIENPYPGEEDMNSGLIVRYPNYESVFYITPDSGSLPPDNTQEFTITFAPMKVGDYHDTVHLILQQIPEIQQLEEKQEEDEGNVQHYKDEGFDDERRSTSESISSMQSSKPKTPDEIAVQDMTGLEIEIKGACDPLDVQVKPYAIVVPGKLLVTTTIRRQFLMENHSMSSAKYKWSSLRDCHIIEIEHPEGEIDGGDTFEMNMSISGGKPGKIDHTLICQIEHRIEPLTLRIQADIKGPEVVVRTPSLDFGLVKHGESATHDIVIENTSQIAAKWKIQESNEFLSKDSPEIPAVSNFVFTPAGGELSALGSVTVKVLFQPTLCKRYNTVFDIMIEEGVNSFLSACAEVQHPQACLLSCQLNMPEVYVGVPVRNTIKLLNQTLLPAQYKWGELEGEHAPHCVIELNPNTGCLGSREELSIDVTFTVNQPGEVNDCRIPCTVEGMDRPIYLALFCDVKGLVVFYKTPKTDFQPREEVTDETLSLNFEEVNLGCNAKRYVHITNTTAIAASFNIVVDYFVAGKPPTPPDRKDAARLSGQRRGLLGRTPNLADPLSKTSSKAQADYTKAVLRDGRGTSFIIQPETGILPPFGEQVIEVTAYSDMWGQYSDILICKVEDLDPVIIPIEMTVVGCPLNFQMMAAIEEQMPIIRFGTHVSGVQPVTRTMRVNNTSPYDIRLDWQTYNLGEEDSKLVDLLYNIGDPFPLLDEHGEEIVPTEVIDEPPPVEPPRDKFYAETPDTELTTPGQRSLATTHAHEEEKKPWKLITIKMREHEGVMRTEPYDIQPRQVVIPARSHISVTASYTPYTNSTVESGTDCVGYALGFMSLDNDRVQSIKGCVQRQQALDVMPLRLDFTAHVKPALLTLETVDDDGMIYNAAVSDLMQGTQLQSNYMKTCSCKLTNMTETPLTFKLVTLQPFVLVNLDPPESNSLFRQKSSIKKQGINESQLYTLRPQYNLQVL</sequence>
<evidence type="ECO:0000256" key="1">
    <source>
        <dbReference type="SAM" id="MobiDB-lite"/>
    </source>
</evidence>
<protein>
    <submittedName>
        <fullName evidence="4">LOW QUALITY PROTEIN: deleted in lung and esophageal cancer protein 1-like</fullName>
    </submittedName>
</protein>
<proteinExistence type="predicted"/>
<reference evidence="4" key="1">
    <citation type="submission" date="2025-08" db="UniProtKB">
        <authorList>
            <consortium name="RefSeq"/>
        </authorList>
    </citation>
    <scope>IDENTIFICATION</scope>
    <source>
        <tissue evidence="4">Testes</tissue>
    </source>
</reference>
<feature type="region of interest" description="Disordered" evidence="1">
    <location>
        <begin position="150"/>
        <end position="175"/>
    </location>
</feature>
<feature type="region of interest" description="Disordered" evidence="1">
    <location>
        <begin position="1"/>
        <end position="24"/>
    </location>
</feature>
<feature type="region of interest" description="Disordered" evidence="1">
    <location>
        <begin position="1268"/>
        <end position="1305"/>
    </location>
</feature>
<accession>A0ABM0MAT8</accession>
<dbReference type="RefSeq" id="XP_006817129.1">
    <property type="nucleotide sequence ID" value="XM_006817066.1"/>
</dbReference>
<feature type="domain" description="Deleted in lung and esophageal cancer protein 1 Ig-like" evidence="2">
    <location>
        <begin position="278"/>
        <end position="377"/>
    </location>
</feature>
<feature type="compositionally biased region" description="Basic and acidic residues" evidence="1">
    <location>
        <begin position="640"/>
        <end position="653"/>
    </location>
</feature>
<dbReference type="Gene3D" id="2.60.40.10">
    <property type="entry name" value="Immunoglobulins"/>
    <property type="match status" value="7"/>
</dbReference>
<feature type="compositionally biased region" description="Polar residues" evidence="1">
    <location>
        <begin position="1289"/>
        <end position="1301"/>
    </location>
</feature>
<gene>
    <name evidence="4" type="primary">LOC100366606</name>
</gene>
<evidence type="ECO:0000259" key="2">
    <source>
        <dbReference type="Pfam" id="PF23277"/>
    </source>
</evidence>
<evidence type="ECO:0000313" key="4">
    <source>
        <dbReference type="RefSeq" id="XP_006817129.1"/>
    </source>
</evidence>
<dbReference type="InterPro" id="IPR033304">
    <property type="entry name" value="DLEC1"/>
</dbReference>
<keyword evidence="3" id="KW-1185">Reference proteome</keyword>